<dbReference type="Gene3D" id="3.30.60.30">
    <property type="match status" value="1"/>
</dbReference>
<name>A0A843TS85_COLES</name>
<organism evidence="1 2">
    <name type="scientific">Colocasia esculenta</name>
    <name type="common">Wild taro</name>
    <name type="synonym">Arum esculentum</name>
    <dbReference type="NCBI Taxonomy" id="4460"/>
    <lineage>
        <taxon>Eukaryota</taxon>
        <taxon>Viridiplantae</taxon>
        <taxon>Streptophyta</taxon>
        <taxon>Embryophyta</taxon>
        <taxon>Tracheophyta</taxon>
        <taxon>Spermatophyta</taxon>
        <taxon>Magnoliopsida</taxon>
        <taxon>Liliopsida</taxon>
        <taxon>Araceae</taxon>
        <taxon>Aroideae</taxon>
        <taxon>Colocasieae</taxon>
        <taxon>Colocasia</taxon>
    </lineage>
</organism>
<dbReference type="Proteomes" id="UP000652761">
    <property type="component" value="Unassembled WGS sequence"/>
</dbReference>
<dbReference type="EMBL" id="NMUH01000251">
    <property type="protein sequence ID" value="MQL75432.1"/>
    <property type="molecule type" value="Genomic_DNA"/>
</dbReference>
<evidence type="ECO:0008006" key="3">
    <source>
        <dbReference type="Google" id="ProtNLM"/>
    </source>
</evidence>
<evidence type="ECO:0000313" key="2">
    <source>
        <dbReference type="Proteomes" id="UP000652761"/>
    </source>
</evidence>
<accession>A0A843TS85</accession>
<dbReference type="OrthoDB" id="1916993at2759"/>
<dbReference type="PANTHER" id="PTHR34376:SF4">
    <property type="entry name" value="KAZAL-LIKE DOMAIN-CONTAINING PROTEIN"/>
    <property type="match status" value="1"/>
</dbReference>
<gene>
    <name evidence="1" type="ORF">Taro_007835</name>
</gene>
<comment type="caution">
    <text evidence="1">The sequence shown here is derived from an EMBL/GenBank/DDBJ whole genome shotgun (WGS) entry which is preliminary data.</text>
</comment>
<keyword evidence="2" id="KW-1185">Reference proteome</keyword>
<protein>
    <recommendedName>
        <fullName evidence="3">Kazal-like domain-containing protein</fullName>
    </recommendedName>
</protein>
<reference evidence="1" key="1">
    <citation type="submission" date="2017-07" db="EMBL/GenBank/DDBJ databases">
        <title>Taro Niue Genome Assembly and Annotation.</title>
        <authorList>
            <person name="Atibalentja N."/>
            <person name="Keating K."/>
            <person name="Fields C.J."/>
        </authorList>
    </citation>
    <scope>NUCLEOTIDE SEQUENCE</scope>
    <source>
        <strain evidence="1">Niue_2</strain>
        <tissue evidence="1">Leaf</tissue>
    </source>
</reference>
<dbReference type="AlphaFoldDB" id="A0A843TS85"/>
<proteinExistence type="predicted"/>
<evidence type="ECO:0000313" key="1">
    <source>
        <dbReference type="EMBL" id="MQL75432.1"/>
    </source>
</evidence>
<dbReference type="PANTHER" id="PTHR34376">
    <property type="entry name" value="SERINE PROTEASE INHIBITOR, KAZAL-TYPE FAMILY PROTEIN"/>
    <property type="match status" value="1"/>
</dbReference>
<sequence length="126" mass="13206">MYLSLFPVASHREPEESGIAAPAPPASLHYSFSPPRSIAFAMATDAGARPWGLLLLLALSLCFSISEVRADTVNLCGLSPPAARGKSCQINCFRYDPVCGNNGVTYGCGCPEADCNGVPVVKLGEC</sequence>